<evidence type="ECO:0000313" key="2">
    <source>
        <dbReference type="EMBL" id="MBA8829041.1"/>
    </source>
</evidence>
<dbReference type="PANTHER" id="PTHR35007:SF2">
    <property type="entry name" value="PILUS ASSEMBLE PROTEIN"/>
    <property type="match status" value="1"/>
</dbReference>
<dbReference type="RefSeq" id="WP_182484469.1">
    <property type="nucleotide sequence ID" value="NZ_JACGWU010000002.1"/>
</dbReference>
<keyword evidence="1" id="KW-0812">Transmembrane</keyword>
<comment type="caution">
    <text evidence="2">The sequence shown here is derived from an EMBL/GenBank/DDBJ whole genome shotgun (WGS) entry which is preliminary data.</text>
</comment>
<keyword evidence="1" id="KW-0472">Membrane</keyword>
<dbReference type="EMBL" id="JACGWU010000002">
    <property type="protein sequence ID" value="MBA8829041.1"/>
    <property type="molecule type" value="Genomic_DNA"/>
</dbReference>
<accession>A0A7W3JTN7</accession>
<feature type="transmembrane region" description="Helical" evidence="1">
    <location>
        <begin position="53"/>
        <end position="86"/>
    </location>
</feature>
<feature type="transmembrane region" description="Helical" evidence="1">
    <location>
        <begin position="223"/>
        <end position="240"/>
    </location>
</feature>
<evidence type="ECO:0000256" key="1">
    <source>
        <dbReference type="SAM" id="Phobius"/>
    </source>
</evidence>
<keyword evidence="3" id="KW-1185">Reference proteome</keyword>
<proteinExistence type="predicted"/>
<evidence type="ECO:0000313" key="3">
    <source>
        <dbReference type="Proteomes" id="UP000524237"/>
    </source>
</evidence>
<dbReference type="AlphaFoldDB" id="A0A7W3JTN7"/>
<dbReference type="PANTHER" id="PTHR35007">
    <property type="entry name" value="INTEGRAL MEMBRANE PROTEIN-RELATED"/>
    <property type="match status" value="1"/>
</dbReference>
<dbReference type="Proteomes" id="UP000524237">
    <property type="component" value="Unassembled WGS sequence"/>
</dbReference>
<name>A0A7W3JTN7_9MICO</name>
<dbReference type="PROSITE" id="PS51257">
    <property type="entry name" value="PROKAR_LIPOPROTEIN"/>
    <property type="match status" value="1"/>
</dbReference>
<gene>
    <name evidence="2" type="ORF">FB555_001139</name>
</gene>
<organism evidence="2 3">
    <name type="scientific">Alpinimonas psychrophila</name>
    <dbReference type="NCBI Taxonomy" id="748908"/>
    <lineage>
        <taxon>Bacteria</taxon>
        <taxon>Bacillati</taxon>
        <taxon>Actinomycetota</taxon>
        <taxon>Actinomycetes</taxon>
        <taxon>Micrococcales</taxon>
        <taxon>Microbacteriaceae</taxon>
        <taxon>Alpinimonas</taxon>
    </lineage>
</organism>
<reference evidence="2 3" key="1">
    <citation type="submission" date="2020-07" db="EMBL/GenBank/DDBJ databases">
        <title>Sequencing the genomes of 1000 actinobacteria strains.</title>
        <authorList>
            <person name="Klenk H.-P."/>
        </authorList>
    </citation>
    <scope>NUCLEOTIDE SEQUENCE [LARGE SCALE GENOMIC DNA]</scope>
    <source>
        <strain evidence="2 3">DSM 23737</strain>
    </source>
</reference>
<protein>
    <submittedName>
        <fullName evidence="2">Tight adherence protein B</fullName>
    </submittedName>
</protein>
<sequence length="285" mass="30540">MRFDGLPALALLLGCALGAGTLLVLSVWAWPRHNPAGAAVARPLANRHPNRVTVLGISLLIGVIVGFLTFALSGVIGLSVIFAVASASAPRLVMRRQAHKERLLMRTLWPDVVDSLVSALRAGASLPAALSSLTTLSPRVVHHAAGEFERQYRLSGNFDACVDVLKTTWADPAADRILETLRLARHVGGSEVTTILRTLGGYLRQESAIRQEVEARQGWIRSAARIGVAAPWVVLALLATRPEAAAAYNSPAGITVIFIGFGLSLVAYRIMLAVAILPQPRRWFA</sequence>
<feature type="transmembrane region" description="Helical" evidence="1">
    <location>
        <begin position="252"/>
        <end position="277"/>
    </location>
</feature>
<keyword evidence="1" id="KW-1133">Transmembrane helix</keyword>